<gene>
    <name evidence="1" type="ORF">TTRE_0000577601</name>
</gene>
<reference evidence="1" key="1">
    <citation type="submission" date="2014-01" db="EMBL/GenBank/DDBJ databases">
        <authorList>
            <person name="Aslett M."/>
        </authorList>
    </citation>
    <scope>NUCLEOTIDE SEQUENCE</scope>
</reference>
<sequence length="246" mass="27732">MSNQYDGYYGNAFYRFMLSHRLTSFVFTNGKRTELSFAIFSISAGVVRRCIVDLSEGTNRGKQAKNIKRLVHAAADIAQESPNEQLLIYCHQSSRENVEEAMTPFVKIFQGFPKNYVLKPFEELINEMGFFCSHVAACPPISTALHVEDGSWIDNSCLAVDFVQKFLVRVVYPAEFGMASKMLDAVIEFISLTGHNVPIFIPSQLPQIVARKDKESVANFFARHKPEITLTEDDGGKESLIDLEEM</sequence>
<name>A0A077ZCA3_TRITR</name>
<organism evidence="1 2">
    <name type="scientific">Trichuris trichiura</name>
    <name type="common">Whipworm</name>
    <name type="synonym">Trichocephalus trichiurus</name>
    <dbReference type="NCBI Taxonomy" id="36087"/>
    <lineage>
        <taxon>Eukaryota</taxon>
        <taxon>Metazoa</taxon>
        <taxon>Ecdysozoa</taxon>
        <taxon>Nematoda</taxon>
        <taxon>Enoplea</taxon>
        <taxon>Dorylaimia</taxon>
        <taxon>Trichinellida</taxon>
        <taxon>Trichuridae</taxon>
        <taxon>Trichuris</taxon>
    </lineage>
</organism>
<reference evidence="1" key="2">
    <citation type="submission" date="2014-03" db="EMBL/GenBank/DDBJ databases">
        <title>The whipworm genome and dual-species transcriptomics of an intimate host-pathogen interaction.</title>
        <authorList>
            <person name="Foth B.J."/>
            <person name="Tsai I.J."/>
            <person name="Reid A.J."/>
            <person name="Bancroft A.J."/>
            <person name="Nichol S."/>
            <person name="Tracey A."/>
            <person name="Holroyd N."/>
            <person name="Cotton J.A."/>
            <person name="Stanley E.J."/>
            <person name="Zarowiecki M."/>
            <person name="Liu J.Z."/>
            <person name="Huckvale T."/>
            <person name="Cooper P.J."/>
            <person name="Grencis R.K."/>
            <person name="Berriman M."/>
        </authorList>
    </citation>
    <scope>NUCLEOTIDE SEQUENCE [LARGE SCALE GENOMIC DNA]</scope>
</reference>
<dbReference type="EMBL" id="HG806170">
    <property type="protein sequence ID" value="CDW57484.1"/>
    <property type="molecule type" value="Genomic_DNA"/>
</dbReference>
<proteinExistence type="predicted"/>
<dbReference type="OrthoDB" id="10384856at2759"/>
<protein>
    <submittedName>
        <fullName evidence="1">Stackhouse genomic scaffold, scaffold 140</fullName>
    </submittedName>
</protein>
<dbReference type="Proteomes" id="UP000030665">
    <property type="component" value="Unassembled WGS sequence"/>
</dbReference>
<accession>A0A077ZCA3</accession>
<evidence type="ECO:0000313" key="1">
    <source>
        <dbReference type="EMBL" id="CDW57484.1"/>
    </source>
</evidence>
<dbReference type="AlphaFoldDB" id="A0A077ZCA3"/>
<evidence type="ECO:0000313" key="2">
    <source>
        <dbReference type="Proteomes" id="UP000030665"/>
    </source>
</evidence>
<keyword evidence="2" id="KW-1185">Reference proteome</keyword>